<comment type="caution">
    <text evidence="10">The sequence shown here is derived from an EMBL/GenBank/DDBJ whole genome shotgun (WGS) entry which is preliminary data.</text>
</comment>
<evidence type="ECO:0000256" key="5">
    <source>
        <dbReference type="ARBA" id="ARBA00022833"/>
    </source>
</evidence>
<dbReference type="EMBL" id="JAMFTS010000003">
    <property type="protein sequence ID" value="KAJ4770064.1"/>
    <property type="molecule type" value="Genomic_DNA"/>
</dbReference>
<dbReference type="PANTHER" id="PTHR14155:SF525">
    <property type="entry name" value="RING-TYPE DOMAIN-CONTAINING PROTEIN"/>
    <property type="match status" value="1"/>
</dbReference>
<dbReference type="InterPro" id="IPR013083">
    <property type="entry name" value="Znf_RING/FYVE/PHD"/>
</dbReference>
<comment type="similarity">
    <text evidence="6">Belongs to the RING-type zinc finger family. ATL subfamily.</text>
</comment>
<keyword evidence="5" id="KW-0862">Zinc</keyword>
<evidence type="ECO:0000256" key="6">
    <source>
        <dbReference type="ARBA" id="ARBA00024209"/>
    </source>
</evidence>
<evidence type="ECO:0000256" key="4">
    <source>
        <dbReference type="ARBA" id="ARBA00022771"/>
    </source>
</evidence>
<dbReference type="GO" id="GO:0008270">
    <property type="term" value="F:zinc ion binding"/>
    <property type="evidence" value="ECO:0007669"/>
    <property type="project" value="UniProtKB-KW"/>
</dbReference>
<dbReference type="EC" id="2.3.2.27" evidence="2"/>
<sequence length="240" mass="26267">MDGSNSTLLFILIAVVLGVVSYILIRYWSSLTSEWHQHFNGSVTAHNPALGLSSSDVEAFPTFIYQGPTKNCIGNHEIGGNQGVGNANGMVNSKRHGVSVECSICLCDLRQGDVVKILPPCGHFFHVQCIDVWLYANPSCPICRASMQSGSVSLTECSMYPPLPHLHQCNNLEGTDAANMQTMTEEMTSSRGITGIVVEQEPEMAKNMDKYTKRSTNSESLEVQIDVNDEVDMDTEECSI</sequence>
<comment type="catalytic activity">
    <reaction evidence="1">
        <text>S-ubiquitinyl-[E2 ubiquitin-conjugating enzyme]-L-cysteine + [acceptor protein]-L-lysine = [E2 ubiquitin-conjugating enzyme]-L-cysteine + N(6)-ubiquitinyl-[acceptor protein]-L-lysine.</text>
        <dbReference type="EC" id="2.3.2.27"/>
    </reaction>
</comment>
<accession>A0AAV8DSJ3</accession>
<name>A0AAV8DSJ3_9POAL</name>
<dbReference type="InterPro" id="IPR001841">
    <property type="entry name" value="Znf_RING"/>
</dbReference>
<dbReference type="CDD" id="cd16461">
    <property type="entry name" value="RING-H2_EL5-like"/>
    <property type="match status" value="1"/>
</dbReference>
<dbReference type="Gene3D" id="3.30.40.10">
    <property type="entry name" value="Zinc/RING finger domain, C3HC4 (zinc finger)"/>
    <property type="match status" value="1"/>
</dbReference>
<keyword evidence="4 7" id="KW-0863">Zinc-finger</keyword>
<evidence type="ECO:0000259" key="9">
    <source>
        <dbReference type="PROSITE" id="PS50089"/>
    </source>
</evidence>
<dbReference type="Proteomes" id="UP001140206">
    <property type="component" value="Chromosome 3"/>
</dbReference>
<feature type="domain" description="RING-type" evidence="9">
    <location>
        <begin position="102"/>
        <end position="144"/>
    </location>
</feature>
<evidence type="ECO:0000256" key="1">
    <source>
        <dbReference type="ARBA" id="ARBA00000900"/>
    </source>
</evidence>
<evidence type="ECO:0000313" key="11">
    <source>
        <dbReference type="Proteomes" id="UP001140206"/>
    </source>
</evidence>
<evidence type="ECO:0000256" key="7">
    <source>
        <dbReference type="PROSITE-ProRule" id="PRU00175"/>
    </source>
</evidence>
<reference evidence="10" key="1">
    <citation type="submission" date="2022-08" db="EMBL/GenBank/DDBJ databases">
        <authorList>
            <person name="Marques A."/>
        </authorList>
    </citation>
    <scope>NUCLEOTIDE SEQUENCE</scope>
    <source>
        <strain evidence="10">RhyPub2mFocal</strain>
        <tissue evidence="10">Leaves</tissue>
    </source>
</reference>
<dbReference type="AlphaFoldDB" id="A0AAV8DSJ3"/>
<dbReference type="GO" id="GO:0061630">
    <property type="term" value="F:ubiquitin protein ligase activity"/>
    <property type="evidence" value="ECO:0007669"/>
    <property type="project" value="UniProtKB-EC"/>
</dbReference>
<keyword evidence="8" id="KW-0812">Transmembrane</keyword>
<protein>
    <recommendedName>
        <fullName evidence="2">RING-type E3 ubiquitin transferase</fullName>
        <ecNumber evidence="2">2.3.2.27</ecNumber>
    </recommendedName>
</protein>
<keyword evidence="11" id="KW-1185">Reference proteome</keyword>
<organism evidence="10 11">
    <name type="scientific">Rhynchospora pubera</name>
    <dbReference type="NCBI Taxonomy" id="906938"/>
    <lineage>
        <taxon>Eukaryota</taxon>
        <taxon>Viridiplantae</taxon>
        <taxon>Streptophyta</taxon>
        <taxon>Embryophyta</taxon>
        <taxon>Tracheophyta</taxon>
        <taxon>Spermatophyta</taxon>
        <taxon>Magnoliopsida</taxon>
        <taxon>Liliopsida</taxon>
        <taxon>Poales</taxon>
        <taxon>Cyperaceae</taxon>
        <taxon>Cyperoideae</taxon>
        <taxon>Rhynchosporeae</taxon>
        <taxon>Rhynchospora</taxon>
    </lineage>
</organism>
<dbReference type="PROSITE" id="PS50089">
    <property type="entry name" value="ZF_RING_2"/>
    <property type="match status" value="1"/>
</dbReference>
<keyword evidence="8" id="KW-0472">Membrane</keyword>
<gene>
    <name evidence="10" type="ORF">LUZ62_054321</name>
</gene>
<dbReference type="SUPFAM" id="SSF57850">
    <property type="entry name" value="RING/U-box"/>
    <property type="match status" value="1"/>
</dbReference>
<evidence type="ECO:0000256" key="2">
    <source>
        <dbReference type="ARBA" id="ARBA00012483"/>
    </source>
</evidence>
<dbReference type="PANTHER" id="PTHR14155">
    <property type="entry name" value="RING FINGER DOMAIN-CONTAINING"/>
    <property type="match status" value="1"/>
</dbReference>
<dbReference type="Pfam" id="PF13639">
    <property type="entry name" value="zf-RING_2"/>
    <property type="match status" value="1"/>
</dbReference>
<evidence type="ECO:0000256" key="3">
    <source>
        <dbReference type="ARBA" id="ARBA00022723"/>
    </source>
</evidence>
<keyword evidence="3" id="KW-0479">Metal-binding</keyword>
<feature type="transmembrane region" description="Helical" evidence="8">
    <location>
        <begin position="6"/>
        <end position="25"/>
    </location>
</feature>
<proteinExistence type="inferred from homology"/>
<dbReference type="InterPro" id="IPR053238">
    <property type="entry name" value="RING-H2_zinc_finger"/>
</dbReference>
<keyword evidence="8" id="KW-1133">Transmembrane helix</keyword>
<evidence type="ECO:0000256" key="8">
    <source>
        <dbReference type="SAM" id="Phobius"/>
    </source>
</evidence>
<dbReference type="SMART" id="SM00184">
    <property type="entry name" value="RING"/>
    <property type="match status" value="1"/>
</dbReference>
<evidence type="ECO:0000313" key="10">
    <source>
        <dbReference type="EMBL" id="KAJ4770064.1"/>
    </source>
</evidence>